<organism evidence="12 13">
    <name type="scientific">Cirrhinus mrigala</name>
    <name type="common">Mrigala</name>
    <dbReference type="NCBI Taxonomy" id="683832"/>
    <lineage>
        <taxon>Eukaryota</taxon>
        <taxon>Metazoa</taxon>
        <taxon>Chordata</taxon>
        <taxon>Craniata</taxon>
        <taxon>Vertebrata</taxon>
        <taxon>Euteleostomi</taxon>
        <taxon>Actinopterygii</taxon>
        <taxon>Neopterygii</taxon>
        <taxon>Teleostei</taxon>
        <taxon>Ostariophysi</taxon>
        <taxon>Cypriniformes</taxon>
        <taxon>Cyprinidae</taxon>
        <taxon>Labeoninae</taxon>
        <taxon>Labeonini</taxon>
        <taxon>Cirrhinus</taxon>
    </lineage>
</organism>
<accession>A0ABD0NFR1</accession>
<keyword evidence="5" id="KW-0677">Repeat</keyword>
<keyword evidence="4" id="KW-0732">Signal</keyword>
<feature type="disulfide bond" evidence="10">
    <location>
        <begin position="20"/>
        <end position="30"/>
    </location>
</feature>
<dbReference type="Gene3D" id="2.10.25.10">
    <property type="entry name" value="Laminin"/>
    <property type="match status" value="1"/>
</dbReference>
<keyword evidence="3" id="KW-0812">Transmembrane</keyword>
<evidence type="ECO:0000256" key="7">
    <source>
        <dbReference type="ARBA" id="ARBA00023136"/>
    </source>
</evidence>
<evidence type="ECO:0000256" key="3">
    <source>
        <dbReference type="ARBA" id="ARBA00022692"/>
    </source>
</evidence>
<evidence type="ECO:0000256" key="10">
    <source>
        <dbReference type="PROSITE-ProRule" id="PRU00076"/>
    </source>
</evidence>
<name>A0ABD0NFR1_CIRMR</name>
<evidence type="ECO:0000313" key="13">
    <source>
        <dbReference type="Proteomes" id="UP001529510"/>
    </source>
</evidence>
<keyword evidence="6" id="KW-1133">Transmembrane helix</keyword>
<evidence type="ECO:0000256" key="2">
    <source>
        <dbReference type="ARBA" id="ARBA00022536"/>
    </source>
</evidence>
<dbReference type="PROSITE" id="PS00022">
    <property type="entry name" value="EGF_1"/>
    <property type="match status" value="1"/>
</dbReference>
<proteinExistence type="predicted"/>
<dbReference type="PROSITE" id="PS50026">
    <property type="entry name" value="EGF_3"/>
    <property type="match status" value="1"/>
</dbReference>
<feature type="domain" description="EGF-like" evidence="11">
    <location>
        <begin position="16"/>
        <end position="52"/>
    </location>
</feature>
<evidence type="ECO:0000259" key="11">
    <source>
        <dbReference type="PROSITE" id="PS50026"/>
    </source>
</evidence>
<feature type="non-terminal residue" evidence="12">
    <location>
        <position position="53"/>
    </location>
</feature>
<dbReference type="InterPro" id="IPR000742">
    <property type="entry name" value="EGF"/>
</dbReference>
<dbReference type="SUPFAM" id="SSF57196">
    <property type="entry name" value="EGF/Laminin"/>
    <property type="match status" value="1"/>
</dbReference>
<keyword evidence="9" id="KW-0325">Glycoprotein</keyword>
<comment type="caution">
    <text evidence="12">The sequence shown here is derived from an EMBL/GenBank/DDBJ whole genome shotgun (WGS) entry which is preliminary data.</text>
</comment>
<dbReference type="EMBL" id="JAMKFB020000022">
    <property type="protein sequence ID" value="KAL0160494.1"/>
    <property type="molecule type" value="Genomic_DNA"/>
</dbReference>
<evidence type="ECO:0000256" key="8">
    <source>
        <dbReference type="ARBA" id="ARBA00023157"/>
    </source>
</evidence>
<evidence type="ECO:0000256" key="5">
    <source>
        <dbReference type="ARBA" id="ARBA00022737"/>
    </source>
</evidence>
<dbReference type="Proteomes" id="UP001529510">
    <property type="component" value="Unassembled WGS sequence"/>
</dbReference>
<dbReference type="AlphaFoldDB" id="A0ABD0NFR1"/>
<keyword evidence="8 10" id="KW-1015">Disulfide bond</keyword>
<dbReference type="Pfam" id="PF00008">
    <property type="entry name" value="EGF"/>
    <property type="match status" value="1"/>
</dbReference>
<protein>
    <recommendedName>
        <fullName evidence="11">EGF-like domain-containing protein</fullName>
    </recommendedName>
</protein>
<evidence type="ECO:0000256" key="1">
    <source>
        <dbReference type="ARBA" id="ARBA00004479"/>
    </source>
</evidence>
<sequence length="53" mass="5740">KPTCRCALGFTGPLCEKRVCDGYCLNGGTCDMTLGNQPVCHCLAEYTGERCLH</sequence>
<feature type="disulfide bond" evidence="10">
    <location>
        <begin position="42"/>
        <end position="51"/>
    </location>
</feature>
<gene>
    <name evidence="12" type="ORF">M9458_044219</name>
</gene>
<evidence type="ECO:0000256" key="4">
    <source>
        <dbReference type="ARBA" id="ARBA00022729"/>
    </source>
</evidence>
<comment type="caution">
    <text evidence="10">Lacks conserved residue(s) required for the propagation of feature annotation.</text>
</comment>
<dbReference type="GO" id="GO:0016020">
    <property type="term" value="C:membrane"/>
    <property type="evidence" value="ECO:0007669"/>
    <property type="project" value="UniProtKB-SubCell"/>
</dbReference>
<keyword evidence="7" id="KW-0472">Membrane</keyword>
<dbReference type="FunFam" id="2.10.25.10:FF:000088">
    <property type="entry name" value="Prolow-density lipoprotein receptor-related protein 1"/>
    <property type="match status" value="1"/>
</dbReference>
<evidence type="ECO:0000256" key="6">
    <source>
        <dbReference type="ARBA" id="ARBA00022989"/>
    </source>
</evidence>
<comment type="subcellular location">
    <subcellularLocation>
        <location evidence="1">Membrane</location>
        <topology evidence="1">Single-pass type I membrane protein</topology>
    </subcellularLocation>
</comment>
<keyword evidence="2 10" id="KW-0245">EGF-like domain</keyword>
<evidence type="ECO:0000313" key="12">
    <source>
        <dbReference type="EMBL" id="KAL0160494.1"/>
    </source>
</evidence>
<keyword evidence="13" id="KW-1185">Reference proteome</keyword>
<feature type="non-terminal residue" evidence="12">
    <location>
        <position position="1"/>
    </location>
</feature>
<evidence type="ECO:0000256" key="9">
    <source>
        <dbReference type="ARBA" id="ARBA00023180"/>
    </source>
</evidence>
<reference evidence="12 13" key="1">
    <citation type="submission" date="2024-05" db="EMBL/GenBank/DDBJ databases">
        <title>Genome sequencing and assembly of Indian major carp, Cirrhinus mrigala (Hamilton, 1822).</title>
        <authorList>
            <person name="Mohindra V."/>
            <person name="Chowdhury L.M."/>
            <person name="Lal K."/>
            <person name="Jena J.K."/>
        </authorList>
    </citation>
    <scope>NUCLEOTIDE SEQUENCE [LARGE SCALE GENOMIC DNA]</scope>
    <source>
        <strain evidence="12">CM1030</strain>
        <tissue evidence="12">Blood</tissue>
    </source>
</reference>